<protein>
    <submittedName>
        <fullName evidence="6">TetR/AcrR family transcriptional regulator</fullName>
    </submittedName>
</protein>
<proteinExistence type="predicted"/>
<keyword evidence="3" id="KW-0804">Transcription</keyword>
<evidence type="ECO:0000313" key="6">
    <source>
        <dbReference type="EMBL" id="MDI9876640.1"/>
    </source>
</evidence>
<dbReference type="RefSeq" id="WP_283382915.1">
    <property type="nucleotide sequence ID" value="NZ_JASHIE010000014.1"/>
</dbReference>
<comment type="caution">
    <text evidence="6">The sequence shown here is derived from an EMBL/GenBank/DDBJ whole genome shotgun (WGS) entry which is preliminary data.</text>
</comment>
<evidence type="ECO:0000256" key="3">
    <source>
        <dbReference type="ARBA" id="ARBA00023163"/>
    </source>
</evidence>
<dbReference type="PROSITE" id="PS50977">
    <property type="entry name" value="HTH_TETR_2"/>
    <property type="match status" value="1"/>
</dbReference>
<dbReference type="InterPro" id="IPR009057">
    <property type="entry name" value="Homeodomain-like_sf"/>
</dbReference>
<sequence length="181" mass="20633">MDVRSRIIDTASRLFYSQGYNSTGINQVIKEANVAKSSLYQYFPSKDDLLVAYLNEASKNTNQAIDEWLEKYSTASEKVTGLFDFLIVFAESKEFNGCNFLNIISEIPQENERVAALIIKQKNHIRFVFSYILENENHDTTLADELYLLFDASMISSKVYKSSWPAQSAKKVAEKLLNCAK</sequence>
<evidence type="ECO:0000256" key="1">
    <source>
        <dbReference type="ARBA" id="ARBA00023015"/>
    </source>
</evidence>
<reference evidence="6 7" key="1">
    <citation type="submission" date="2023-05" db="EMBL/GenBank/DDBJ databases">
        <title>Novel species of genus Flectobacillus isolated from stream in China.</title>
        <authorList>
            <person name="Lu H."/>
        </authorList>
    </citation>
    <scope>NUCLEOTIDE SEQUENCE [LARGE SCALE GENOMIC DNA]</scope>
    <source>
        <strain evidence="6 7">LFS242W</strain>
    </source>
</reference>
<dbReference type="Gene3D" id="1.10.357.10">
    <property type="entry name" value="Tetracycline Repressor, domain 2"/>
    <property type="match status" value="1"/>
</dbReference>
<dbReference type="PRINTS" id="PR00455">
    <property type="entry name" value="HTHTETR"/>
</dbReference>
<evidence type="ECO:0000259" key="5">
    <source>
        <dbReference type="PROSITE" id="PS50977"/>
    </source>
</evidence>
<accession>A0ABT6Z6P0</accession>
<dbReference type="InterPro" id="IPR001647">
    <property type="entry name" value="HTH_TetR"/>
</dbReference>
<evidence type="ECO:0000256" key="4">
    <source>
        <dbReference type="PROSITE-ProRule" id="PRU00335"/>
    </source>
</evidence>
<gene>
    <name evidence="6" type="ORF">QM481_19025</name>
</gene>
<dbReference type="PANTHER" id="PTHR47506">
    <property type="entry name" value="TRANSCRIPTIONAL REGULATORY PROTEIN"/>
    <property type="match status" value="1"/>
</dbReference>
<keyword evidence="1" id="KW-0805">Transcription regulation</keyword>
<feature type="DNA-binding region" description="H-T-H motif" evidence="4">
    <location>
        <begin position="24"/>
        <end position="43"/>
    </location>
</feature>
<keyword evidence="2 4" id="KW-0238">DNA-binding</keyword>
<evidence type="ECO:0000313" key="7">
    <source>
        <dbReference type="Proteomes" id="UP001225761"/>
    </source>
</evidence>
<name>A0ABT6Z6P0_9BACT</name>
<feature type="domain" description="HTH tetR-type" evidence="5">
    <location>
        <begin position="1"/>
        <end position="61"/>
    </location>
</feature>
<dbReference type="Pfam" id="PF00440">
    <property type="entry name" value="TetR_N"/>
    <property type="match status" value="1"/>
</dbReference>
<dbReference type="EMBL" id="JASHIE010000014">
    <property type="protein sequence ID" value="MDI9876640.1"/>
    <property type="molecule type" value="Genomic_DNA"/>
</dbReference>
<keyword evidence="7" id="KW-1185">Reference proteome</keyword>
<dbReference type="Proteomes" id="UP001225761">
    <property type="component" value="Unassembled WGS sequence"/>
</dbReference>
<dbReference type="SUPFAM" id="SSF46689">
    <property type="entry name" value="Homeodomain-like"/>
    <property type="match status" value="1"/>
</dbReference>
<dbReference type="PANTHER" id="PTHR47506:SF1">
    <property type="entry name" value="HTH-TYPE TRANSCRIPTIONAL REGULATOR YJDC"/>
    <property type="match status" value="1"/>
</dbReference>
<organism evidence="6 7">
    <name type="scientific">Flectobacillus rivi</name>
    <dbReference type="NCBI Taxonomy" id="2984209"/>
    <lineage>
        <taxon>Bacteria</taxon>
        <taxon>Pseudomonadati</taxon>
        <taxon>Bacteroidota</taxon>
        <taxon>Cytophagia</taxon>
        <taxon>Cytophagales</taxon>
        <taxon>Flectobacillaceae</taxon>
        <taxon>Flectobacillus</taxon>
    </lineage>
</organism>
<evidence type="ECO:0000256" key="2">
    <source>
        <dbReference type="ARBA" id="ARBA00023125"/>
    </source>
</evidence>